<dbReference type="AlphaFoldDB" id="A0A178TF14"/>
<keyword evidence="2" id="KW-1185">Reference proteome</keyword>
<proteinExistence type="predicted"/>
<gene>
    <name evidence="1" type="ORF">TAF16_1368</name>
</gene>
<dbReference type="PATRIC" id="fig|33934.7.peg.726"/>
<evidence type="ECO:0000313" key="2">
    <source>
        <dbReference type="Proteomes" id="UP000078336"/>
    </source>
</evidence>
<evidence type="ECO:0000313" key="1">
    <source>
        <dbReference type="EMBL" id="OAO79857.1"/>
    </source>
</evidence>
<comment type="caution">
    <text evidence="1">The sequence shown here is derived from an EMBL/GenBank/DDBJ whole genome shotgun (WGS) entry which is preliminary data.</text>
</comment>
<sequence>MTAEIAVLNKFGVALAADSAVTIGVRKIYNSANKLFTLSKHHPVGIMVYGNAEFMGIPWETVIKVYRDRLADQDFPTLKEYAEHFIDFIEYNTDYKELLSKHEQDLSNLYFFEMSIRDIKDEIFDKLSQRIQYSDEEIDQPDVEMYLASITESLIEEELDRLSKQDYINNFNDQDYADLKDIYVLKLESIIAEIFEDIHLTQDVIKKLVDVCIFRLLKDFSDNQSGIVIAGFGQSEIFPSLYSYIIDGKVNNKLKYKQNQVATIGEDSFGAAILPFAQSEMVHTFIGGIDPEIEMFSNAYIHDLLKNLPKKYLDAIFNALSLTDSELYNDILDQMKEISNNLFEGYINIVREYKKENNIDPVIAIAANLHKNELAEMAEALVNLTSFKRRVSSSLETVGGPVDVAVITKGDGFIWIRRKHYFNAELNHHFFQKYMRGDKNEQIIKE</sequence>
<organism evidence="1 2">
    <name type="scientific">Anoxybacillus flavithermus</name>
    <dbReference type="NCBI Taxonomy" id="33934"/>
    <lineage>
        <taxon>Bacteria</taxon>
        <taxon>Bacillati</taxon>
        <taxon>Bacillota</taxon>
        <taxon>Bacilli</taxon>
        <taxon>Bacillales</taxon>
        <taxon>Anoxybacillaceae</taxon>
        <taxon>Anoxybacillus</taxon>
    </lineage>
</organism>
<dbReference type="OrthoDB" id="978985at2"/>
<dbReference type="Proteomes" id="UP000078336">
    <property type="component" value="Unassembled WGS sequence"/>
</dbReference>
<protein>
    <submittedName>
        <fullName evidence="1">Uncharacterized protein</fullName>
    </submittedName>
</protein>
<reference evidence="1 2" key="1">
    <citation type="submission" date="2016-03" db="EMBL/GenBank/DDBJ databases">
        <title>Spore heat resistance.</title>
        <authorList>
            <person name="Boekhorst J."/>
            <person name="Berendsen E.M."/>
            <person name="Wells-Bennik M.H."/>
            <person name="Kuipers O.P."/>
        </authorList>
    </citation>
    <scope>NUCLEOTIDE SEQUENCE [LARGE SCALE GENOMIC DNA]</scope>
    <source>
        <strain evidence="1 2">AF16</strain>
    </source>
</reference>
<dbReference type="RefSeq" id="WP_064214198.1">
    <property type="nucleotide sequence ID" value="NZ_CP021838.1"/>
</dbReference>
<accession>A0A178TF14</accession>
<name>A0A178TF14_9BACL</name>
<dbReference type="EMBL" id="LUCQ01000080">
    <property type="protein sequence ID" value="OAO79857.1"/>
    <property type="molecule type" value="Genomic_DNA"/>
</dbReference>